<name>A0A8J2ZX78_9BACL</name>
<dbReference type="EMBL" id="BMFV01000017">
    <property type="protein sequence ID" value="GGH83294.1"/>
    <property type="molecule type" value="Genomic_DNA"/>
</dbReference>
<accession>A0A8J2ZX78</accession>
<evidence type="ECO:0000313" key="1">
    <source>
        <dbReference type="EMBL" id="GGH83294.1"/>
    </source>
</evidence>
<reference evidence="1" key="2">
    <citation type="submission" date="2020-09" db="EMBL/GenBank/DDBJ databases">
        <authorList>
            <person name="Sun Q."/>
            <person name="Zhou Y."/>
        </authorList>
    </citation>
    <scope>NUCLEOTIDE SEQUENCE</scope>
    <source>
        <strain evidence="1">CGMCC 1.12777</strain>
    </source>
</reference>
<keyword evidence="2" id="KW-1185">Reference proteome</keyword>
<proteinExistence type="predicted"/>
<protein>
    <submittedName>
        <fullName evidence="1">Uncharacterized protein</fullName>
    </submittedName>
</protein>
<organism evidence="1 2">
    <name type="scientific">Pullulanibacillus pueri</name>
    <dbReference type="NCBI Taxonomy" id="1437324"/>
    <lineage>
        <taxon>Bacteria</taxon>
        <taxon>Bacillati</taxon>
        <taxon>Bacillota</taxon>
        <taxon>Bacilli</taxon>
        <taxon>Bacillales</taxon>
        <taxon>Sporolactobacillaceae</taxon>
        <taxon>Pullulanibacillus</taxon>
    </lineage>
</organism>
<gene>
    <name evidence="1" type="ORF">GCM10007096_23950</name>
</gene>
<comment type="caution">
    <text evidence="1">The sequence shown here is derived from an EMBL/GenBank/DDBJ whole genome shotgun (WGS) entry which is preliminary data.</text>
</comment>
<dbReference type="Proteomes" id="UP000656813">
    <property type="component" value="Unassembled WGS sequence"/>
</dbReference>
<sequence>MQDETFNKVADEEQTADDQTYSLGEDFFEARVAKENRHHVSGLGQKLYNEARYAWGFA</sequence>
<evidence type="ECO:0000313" key="2">
    <source>
        <dbReference type="Proteomes" id="UP000656813"/>
    </source>
</evidence>
<reference evidence="1" key="1">
    <citation type="journal article" date="2014" name="Int. J. Syst. Evol. Microbiol.">
        <title>Complete genome sequence of Corynebacterium casei LMG S-19264T (=DSM 44701T), isolated from a smear-ripened cheese.</title>
        <authorList>
            <consortium name="US DOE Joint Genome Institute (JGI-PGF)"/>
            <person name="Walter F."/>
            <person name="Albersmeier A."/>
            <person name="Kalinowski J."/>
            <person name="Ruckert C."/>
        </authorList>
    </citation>
    <scope>NUCLEOTIDE SEQUENCE</scope>
    <source>
        <strain evidence="1">CGMCC 1.12777</strain>
    </source>
</reference>
<dbReference type="AlphaFoldDB" id="A0A8J2ZX78"/>